<dbReference type="Gene3D" id="1.10.10.10">
    <property type="entry name" value="Winged helix-like DNA-binding domain superfamily/Winged helix DNA-binding domain"/>
    <property type="match status" value="1"/>
</dbReference>
<dbReference type="Pfam" id="PF00610">
    <property type="entry name" value="DEP"/>
    <property type="match status" value="1"/>
</dbReference>
<dbReference type="SUPFAM" id="SSF46785">
    <property type="entry name" value="Winged helix' DNA-binding domain"/>
    <property type="match status" value="1"/>
</dbReference>
<dbReference type="CDD" id="cd04449">
    <property type="entry name" value="DEP_DEPDC5-like"/>
    <property type="match status" value="1"/>
</dbReference>
<evidence type="ECO:0000313" key="7">
    <source>
        <dbReference type="EMBL" id="KTB28533.1"/>
    </source>
</evidence>
<gene>
    <name evidence="7" type="ORF">WG66_18887</name>
</gene>
<dbReference type="InterPro" id="IPR000591">
    <property type="entry name" value="DEP_dom"/>
</dbReference>
<feature type="compositionally biased region" description="Low complexity" evidence="5">
    <location>
        <begin position="697"/>
        <end position="711"/>
    </location>
</feature>
<dbReference type="InterPro" id="IPR048255">
    <property type="entry name" value="IML1_N"/>
</dbReference>
<dbReference type="InterPro" id="IPR036388">
    <property type="entry name" value="WH-like_DNA-bd_sf"/>
</dbReference>
<dbReference type="GO" id="GO:1990130">
    <property type="term" value="C:GATOR1 complex"/>
    <property type="evidence" value="ECO:0007669"/>
    <property type="project" value="TreeGrafter"/>
</dbReference>
<feature type="region of interest" description="Disordered" evidence="5">
    <location>
        <begin position="799"/>
        <end position="839"/>
    </location>
</feature>
<feature type="region of interest" description="Disordered" evidence="5">
    <location>
        <begin position="695"/>
        <end position="736"/>
    </location>
</feature>
<feature type="domain" description="DEP" evidence="6">
    <location>
        <begin position="1195"/>
        <end position="1270"/>
    </location>
</feature>
<comment type="similarity">
    <text evidence="2">Belongs to the IML1 family.</text>
</comment>
<feature type="region of interest" description="Disordered" evidence="5">
    <location>
        <begin position="513"/>
        <end position="539"/>
    </location>
</feature>
<dbReference type="GO" id="GO:0035556">
    <property type="term" value="P:intracellular signal transduction"/>
    <property type="evidence" value="ECO:0007669"/>
    <property type="project" value="InterPro"/>
</dbReference>
<dbReference type="PANTHER" id="PTHR13179:SF8">
    <property type="entry name" value="GATOR COMPLEX PROTEIN DEPDC5"/>
    <property type="match status" value="1"/>
</dbReference>
<dbReference type="PROSITE" id="PS50186">
    <property type="entry name" value="DEP"/>
    <property type="match status" value="1"/>
</dbReference>
<evidence type="ECO:0000256" key="2">
    <source>
        <dbReference type="ARBA" id="ARBA00005643"/>
    </source>
</evidence>
<evidence type="ECO:0000256" key="5">
    <source>
        <dbReference type="SAM" id="MobiDB-lite"/>
    </source>
</evidence>
<comment type="subcellular location">
    <subcellularLocation>
        <location evidence="1">Vacuole membrane</location>
        <topology evidence="1">Peripheral membrane protein</topology>
    </subcellularLocation>
</comment>
<evidence type="ECO:0000313" key="8">
    <source>
        <dbReference type="Proteomes" id="UP000054988"/>
    </source>
</evidence>
<dbReference type="PANTHER" id="PTHR13179">
    <property type="entry name" value="DEP DOMAIN CONTAINING PROTEIN 5"/>
    <property type="match status" value="1"/>
</dbReference>
<dbReference type="GO" id="GO:1904262">
    <property type="term" value="P:negative regulation of TORC1 signaling"/>
    <property type="evidence" value="ECO:0007669"/>
    <property type="project" value="TreeGrafter"/>
</dbReference>
<dbReference type="EMBL" id="LATX01002470">
    <property type="protein sequence ID" value="KTB28533.1"/>
    <property type="molecule type" value="Genomic_DNA"/>
</dbReference>
<feature type="compositionally biased region" description="Polar residues" evidence="5">
    <location>
        <begin position="641"/>
        <end position="656"/>
    </location>
</feature>
<dbReference type="GO" id="GO:0010508">
    <property type="term" value="P:positive regulation of autophagy"/>
    <property type="evidence" value="ECO:0007669"/>
    <property type="project" value="TreeGrafter"/>
</dbReference>
<dbReference type="SMART" id="SM00049">
    <property type="entry name" value="DEP"/>
    <property type="match status" value="1"/>
</dbReference>
<dbReference type="InterPro" id="IPR027244">
    <property type="entry name" value="IML1"/>
</dbReference>
<evidence type="ECO:0000256" key="4">
    <source>
        <dbReference type="ARBA" id="ARBA00021881"/>
    </source>
</evidence>
<evidence type="ECO:0000256" key="3">
    <source>
        <dbReference type="ARBA" id="ARBA00018529"/>
    </source>
</evidence>
<protein>
    <recommendedName>
        <fullName evidence="3">Vacuolar membrane-associated protein IML1</fullName>
    </recommendedName>
    <alternativeName>
        <fullName evidence="4">Vacuolar membrane-associated protein iml1</fullName>
    </alternativeName>
</protein>
<feature type="compositionally biased region" description="Low complexity" evidence="5">
    <location>
        <begin position="802"/>
        <end position="813"/>
    </location>
</feature>
<evidence type="ECO:0000259" key="6">
    <source>
        <dbReference type="PROSITE" id="PS50186"/>
    </source>
</evidence>
<reference evidence="7 8" key="1">
    <citation type="submission" date="2015-12" db="EMBL/GenBank/DDBJ databases">
        <title>Draft genome sequence of Moniliophthora roreri, the causal agent of frosty pod rot of cacao.</title>
        <authorList>
            <person name="Aime M.C."/>
            <person name="Diaz-Valderrama J.R."/>
            <person name="Kijpornyongpan T."/>
            <person name="Phillips-Mora W."/>
        </authorList>
    </citation>
    <scope>NUCLEOTIDE SEQUENCE [LARGE SCALE GENOMIC DNA]</scope>
    <source>
        <strain evidence="7 8">MCA 2952</strain>
    </source>
</reference>
<sequence>MSVVRSESQQQHYGRRRSNTAQSLLRPIPVVPLVYGDSTVLNSWVHDPKESPNVIFNHGYWPGVSEGDMLSVSAGARAFILMVPKDDGCSKPQLQISVPKPIAETFGIRNNSEVTVTKVEKTKYHADYVEVSFQDQYLGRNEMWRLGKHLVNQCVYTGQELSFIGTITAKIQDILVGGDKVPAALITPLTKIIYRSLSAKVTIFIQVCRELWEFAGDGERYNEKVVHSFLPALFSKWKEAGTNHTVTIVLISRVYYDQSEIEYASGPLKCDERGTWYKDFYKVITDLEVIHEWKPTLVSLKNSFWDFQRDILLTHHYHRASLDSAHGATEHIRLVGQLSYAHDGPILEALNLNLYPSETHYVDRSLVLTGASTILITPGTGYFRVPKQLLRLTTTRVLDQGFGLDLISLAKAPLHQSPIFSFQSSVPEGKLDKGGPYGSRVMDPLWGCDEDPTMPTTTKKTFWWEPFWVQMTFWDEQMDLPFRQHRFVPRAKMHEIQMLGLLDQDVLPSIEVPFLPPADGNQADPYGSPSESAAPLSKAEADQFDSATFSFQVEKPASVTQPASRNSIISSSASLTPSLRTLNAEKRASHRNSVISPNIERIEESPRHVIKDLPQEGDSILPPVSVKALSSSPSQASVLSNRSAKSSKSATSQLTAASVKRRSHSPSRSSLALKLTPAWLFKPFRSGPIEPQTTAISASASSSSNASSSSSVRDVSPKSKPIPAKGSPRSTLPLTIKNSTVAPSVLSRAAEDDAFHMTNGPNTGSISRAALMRRNSPMNTPPRGSGDIEAARRRSTNLSVGYSYPSSSESPSYLRANPSRPPTTDVSQPAHTHDGSGGLASRWQHIFPVPIPWHEMKWKAIVTPACLPLTVEYFPKAKELEREYDVYTYDFVVDPAEMKKSFMVNPPEEVKGMTPDARRRAWASVVMRGMAAVRLAQGFQFVIQPPQMDAADDTGAGEKEKVPFRRTQSFLAAEDETLTPKFRGAAEVLQSTTEPVYLSMSNEIHRISYTGEAIQVRRYVRRMPPTQPFEYQCLIWPKLGVGYTEQKITFNSHGLENYGWNRLDMLVAGYEHQFNESLRYWRTRFVVIPTTDPPTITIGPNGERLDEEEARILGIEKLAEQFTKLRWQPPEERSTAAPAVRFLPTTLSPVNSVTDDHLMEQLDQIHAAGPLKKKMKSEREIGGMSLMSIAKAMREEDGLPIKMHQWHRAQYADSFTGYDFVSWLVREFRDVSSRGQGVELGVKLMEEGLFEHVRGHHGFLDGHYFYRLKGEFAVASTPRRWFRARPSEDLVTRSGFYPGNAMRVMSASPRKNKKRLILSQTMVIDIDPMKRSDQAESVILHHDIIHNPSTVFHFELQWIGTTARFIEDQLRTWSKAIEKYGLKLVEAYVGQISDIRERNAFQSCFPVRLAVPPPIVPDLQHRVPEGTQTTRYFEYALLRRFGFIVDIEAADLYPENIDVVYSYRRSSYKYSQFVHRSGVAFVQVLGGSRGFLILTNRLMGPGRMGTTLKAKNYKPAVEAENIRTEIHRFCSDKQKLINFYDAELAELGHLPEEPPPLSI</sequence>
<feature type="region of interest" description="Disordered" evidence="5">
    <location>
        <begin position="614"/>
        <end position="669"/>
    </location>
</feature>
<proteinExistence type="inferred from homology"/>
<dbReference type="Pfam" id="PF12257">
    <property type="entry name" value="IML1"/>
    <property type="match status" value="1"/>
</dbReference>
<organism evidence="7 8">
    <name type="scientific">Moniliophthora roreri</name>
    <name type="common">Frosty pod rot fungus</name>
    <name type="synonym">Monilia roreri</name>
    <dbReference type="NCBI Taxonomy" id="221103"/>
    <lineage>
        <taxon>Eukaryota</taxon>
        <taxon>Fungi</taxon>
        <taxon>Dikarya</taxon>
        <taxon>Basidiomycota</taxon>
        <taxon>Agaricomycotina</taxon>
        <taxon>Agaricomycetes</taxon>
        <taxon>Agaricomycetidae</taxon>
        <taxon>Agaricales</taxon>
        <taxon>Marasmiineae</taxon>
        <taxon>Marasmiaceae</taxon>
        <taxon>Moniliophthora</taxon>
    </lineage>
</organism>
<dbReference type="Proteomes" id="UP000054988">
    <property type="component" value="Unassembled WGS sequence"/>
</dbReference>
<dbReference type="GO" id="GO:0005774">
    <property type="term" value="C:vacuolar membrane"/>
    <property type="evidence" value="ECO:0007669"/>
    <property type="project" value="UniProtKB-SubCell"/>
</dbReference>
<dbReference type="eggNOG" id="KOG3572">
    <property type="taxonomic scope" value="Eukaryota"/>
</dbReference>
<dbReference type="InterPro" id="IPR036390">
    <property type="entry name" value="WH_DNA-bd_sf"/>
</dbReference>
<name>A0A0W0EWZ4_MONRR</name>
<evidence type="ECO:0000256" key="1">
    <source>
        <dbReference type="ARBA" id="ARBA00004148"/>
    </source>
</evidence>
<feature type="compositionally biased region" description="Low complexity" evidence="5">
    <location>
        <begin position="621"/>
        <end position="640"/>
    </location>
</feature>
<dbReference type="GO" id="GO:0005096">
    <property type="term" value="F:GTPase activator activity"/>
    <property type="evidence" value="ECO:0007669"/>
    <property type="project" value="InterPro"/>
</dbReference>
<comment type="caution">
    <text evidence="7">The sequence shown here is derived from an EMBL/GenBank/DDBJ whole genome shotgun (WGS) entry which is preliminary data.</text>
</comment>
<accession>A0A0W0EWZ4</accession>